<evidence type="ECO:0000256" key="2">
    <source>
        <dbReference type="ARBA" id="ARBA00023125"/>
    </source>
</evidence>
<dbReference type="CDD" id="cd00167">
    <property type="entry name" value="SANT"/>
    <property type="match status" value="3"/>
</dbReference>
<accession>A0ABQ8Y4P9</accession>
<evidence type="ECO:0000256" key="4">
    <source>
        <dbReference type="ARBA" id="ARBA00023242"/>
    </source>
</evidence>
<feature type="compositionally biased region" description="Basic residues" evidence="5">
    <location>
        <begin position="305"/>
        <end position="328"/>
    </location>
</feature>
<keyword evidence="4" id="KW-0539">Nucleus</keyword>
<feature type="compositionally biased region" description="Polar residues" evidence="5">
    <location>
        <begin position="284"/>
        <end position="293"/>
    </location>
</feature>
<evidence type="ECO:0000256" key="1">
    <source>
        <dbReference type="ARBA" id="ARBA00023015"/>
    </source>
</evidence>
<comment type="caution">
    <text evidence="8">The sequence shown here is derived from an EMBL/GenBank/DDBJ whole genome shotgun (WGS) entry which is preliminary data.</text>
</comment>
<gene>
    <name evidence="8" type="ORF">M0813_24723</name>
</gene>
<dbReference type="InterPro" id="IPR051575">
    <property type="entry name" value="Myb-like_DNA-bd"/>
</dbReference>
<organism evidence="8 9">
    <name type="scientific">Anaeramoeba flamelloides</name>
    <dbReference type="NCBI Taxonomy" id="1746091"/>
    <lineage>
        <taxon>Eukaryota</taxon>
        <taxon>Metamonada</taxon>
        <taxon>Anaeramoebidae</taxon>
        <taxon>Anaeramoeba</taxon>
    </lineage>
</organism>
<feature type="domain" description="Myb-like" evidence="6">
    <location>
        <begin position="93"/>
        <end position="146"/>
    </location>
</feature>
<dbReference type="PANTHER" id="PTHR46621">
    <property type="entry name" value="SNRNA-ACTIVATING PROTEIN COMPLEX SUBUNIT 4"/>
    <property type="match status" value="1"/>
</dbReference>
<dbReference type="InterPro" id="IPR017930">
    <property type="entry name" value="Myb_dom"/>
</dbReference>
<dbReference type="SMART" id="SM00717">
    <property type="entry name" value="SANT"/>
    <property type="match status" value="3"/>
</dbReference>
<dbReference type="PROSITE" id="PS51294">
    <property type="entry name" value="HTH_MYB"/>
    <property type="match status" value="2"/>
</dbReference>
<dbReference type="EMBL" id="JAOAOG010000216">
    <property type="protein sequence ID" value="KAJ6239803.1"/>
    <property type="molecule type" value="Genomic_DNA"/>
</dbReference>
<evidence type="ECO:0000259" key="6">
    <source>
        <dbReference type="PROSITE" id="PS50090"/>
    </source>
</evidence>
<dbReference type="SUPFAM" id="SSF46689">
    <property type="entry name" value="Homeodomain-like"/>
    <property type="match status" value="2"/>
</dbReference>
<dbReference type="Pfam" id="PF00249">
    <property type="entry name" value="Myb_DNA-binding"/>
    <property type="match status" value="2"/>
</dbReference>
<feature type="domain" description="Myb-like" evidence="6">
    <location>
        <begin position="147"/>
        <end position="197"/>
    </location>
</feature>
<feature type="domain" description="HTH myb-type" evidence="7">
    <location>
        <begin position="93"/>
        <end position="150"/>
    </location>
</feature>
<name>A0ABQ8Y4P9_9EUKA</name>
<proteinExistence type="predicted"/>
<dbReference type="Proteomes" id="UP001150062">
    <property type="component" value="Unassembled WGS sequence"/>
</dbReference>
<keyword evidence="2" id="KW-0238">DNA-binding</keyword>
<feature type="compositionally biased region" description="Basic residues" evidence="5">
    <location>
        <begin position="226"/>
        <end position="235"/>
    </location>
</feature>
<evidence type="ECO:0000313" key="9">
    <source>
        <dbReference type="Proteomes" id="UP001150062"/>
    </source>
</evidence>
<dbReference type="Gene3D" id="1.10.10.60">
    <property type="entry name" value="Homeodomain-like"/>
    <property type="match status" value="3"/>
</dbReference>
<dbReference type="PANTHER" id="PTHR46621:SF1">
    <property type="entry name" value="SNRNA-ACTIVATING PROTEIN COMPLEX SUBUNIT 4"/>
    <property type="match status" value="1"/>
</dbReference>
<keyword evidence="9" id="KW-1185">Reference proteome</keyword>
<dbReference type="InterPro" id="IPR001005">
    <property type="entry name" value="SANT/Myb"/>
</dbReference>
<evidence type="ECO:0000313" key="8">
    <source>
        <dbReference type="EMBL" id="KAJ6239803.1"/>
    </source>
</evidence>
<keyword evidence="3" id="KW-0804">Transcription</keyword>
<protein>
    <submittedName>
        <fullName evidence="8">Myb protein-related</fullName>
    </submittedName>
</protein>
<feature type="domain" description="HTH myb-type" evidence="7">
    <location>
        <begin position="152"/>
        <end position="201"/>
    </location>
</feature>
<keyword evidence="1" id="KW-0805">Transcription regulation</keyword>
<feature type="region of interest" description="Disordered" evidence="5">
    <location>
        <begin position="225"/>
        <end position="346"/>
    </location>
</feature>
<feature type="compositionally biased region" description="Basic and acidic residues" evidence="5">
    <location>
        <begin position="250"/>
        <end position="262"/>
    </location>
</feature>
<dbReference type="InterPro" id="IPR009057">
    <property type="entry name" value="Homeodomain-like_sf"/>
</dbReference>
<evidence type="ECO:0000259" key="7">
    <source>
        <dbReference type="PROSITE" id="PS51294"/>
    </source>
</evidence>
<evidence type="ECO:0000256" key="3">
    <source>
        <dbReference type="ARBA" id="ARBA00023163"/>
    </source>
</evidence>
<feature type="domain" description="Myb-like" evidence="6">
    <location>
        <begin position="49"/>
        <end position="92"/>
    </location>
</feature>
<evidence type="ECO:0000256" key="5">
    <source>
        <dbReference type="SAM" id="MobiDB-lite"/>
    </source>
</evidence>
<sequence>MNFNFTRHNDEIVSDQIEKLMNNELQKQLKPTFLFEEMVKEQVERINLWDSQSDIKLIKMVEIYNEKNWDKIAGEFPKFDQSDCLLRYRSVFQIKCKKGPWNEVEDKLLISAVKKLGNANSIWNSIARLVPGRNSKQCRERWRNQLDPEIDRSPITEEEDRLLIEKIAEIGNKWCKLSTHFKGRPDNMLKNHWYSVLYPRVLKEQKQKKTPSVFGKRVAKSDIKKLTRRTKKKKINSQYYPTFSTRKRTFNKDQNESKDGIKGNRAITRSQRSQKRRLLKQQSANIGRNTNRNLKAKSQSNKKTNNNKKKTKQSKKRFRVVIKKRRNQQKQTEQFSRKLKGTRNEKSKCNKQTFLIAELQSIDTPIFQTEHIKTDRRPIKNEPKLISHLVNNNNINNQLENENFANIENLMLKDNQLYYIANKNINNTQNITASDSNKSIYNHNLNEENYVDSAQNNPKLVFLENTISNDFNNLAYNPNTNSNSETLCLDECIWDNDVLINDTMTDLNSWDVFQYNEYFD</sequence>
<dbReference type="PROSITE" id="PS50090">
    <property type="entry name" value="MYB_LIKE"/>
    <property type="match status" value="3"/>
</dbReference>
<reference evidence="8" key="1">
    <citation type="submission" date="2022-08" db="EMBL/GenBank/DDBJ databases">
        <title>Novel sulfate-reducing endosymbionts in the free-living metamonad Anaeramoeba.</title>
        <authorList>
            <person name="Jerlstrom-Hultqvist J."/>
            <person name="Cepicka I."/>
            <person name="Gallot-Lavallee L."/>
            <person name="Salas-Leiva D."/>
            <person name="Curtis B.A."/>
            <person name="Zahonova K."/>
            <person name="Pipaliya S."/>
            <person name="Dacks J."/>
            <person name="Roger A.J."/>
        </authorList>
    </citation>
    <scope>NUCLEOTIDE SEQUENCE</scope>
    <source>
        <strain evidence="8">Schooner1</strain>
    </source>
</reference>